<dbReference type="GO" id="GO:0003677">
    <property type="term" value="F:DNA binding"/>
    <property type="evidence" value="ECO:0007669"/>
    <property type="project" value="UniProtKB-KW"/>
</dbReference>
<dbReference type="PANTHER" id="PTHR30419">
    <property type="entry name" value="HTH-TYPE TRANSCRIPTIONAL REGULATOR YBHD"/>
    <property type="match status" value="1"/>
</dbReference>
<dbReference type="EMBL" id="SMUV01000074">
    <property type="protein sequence ID" value="TDK41132.1"/>
    <property type="molecule type" value="Genomic_DNA"/>
</dbReference>
<dbReference type="SUPFAM" id="SSF53850">
    <property type="entry name" value="Periplasmic binding protein-like II"/>
    <property type="match status" value="1"/>
</dbReference>
<dbReference type="Proteomes" id="UP000295301">
    <property type="component" value="Unassembled WGS sequence"/>
</dbReference>
<organism evidence="6 7">
    <name type="scientific">Antarcticimicrobium luteum</name>
    <dbReference type="NCBI Taxonomy" id="2547397"/>
    <lineage>
        <taxon>Bacteria</taxon>
        <taxon>Pseudomonadati</taxon>
        <taxon>Pseudomonadota</taxon>
        <taxon>Alphaproteobacteria</taxon>
        <taxon>Rhodobacterales</taxon>
        <taxon>Paracoccaceae</taxon>
        <taxon>Antarcticimicrobium</taxon>
    </lineage>
</organism>
<dbReference type="InterPro" id="IPR050950">
    <property type="entry name" value="HTH-type_LysR_regulators"/>
</dbReference>
<protein>
    <submittedName>
        <fullName evidence="6">LysR family transcriptional regulator</fullName>
    </submittedName>
</protein>
<dbReference type="InterPro" id="IPR005119">
    <property type="entry name" value="LysR_subst-bd"/>
</dbReference>
<keyword evidence="3" id="KW-0238">DNA-binding</keyword>
<evidence type="ECO:0000256" key="2">
    <source>
        <dbReference type="ARBA" id="ARBA00023015"/>
    </source>
</evidence>
<dbReference type="PROSITE" id="PS50931">
    <property type="entry name" value="HTH_LYSR"/>
    <property type="match status" value="1"/>
</dbReference>
<sequence length="318" mass="34239">MTKGLASSRIRMRHLRCFLSVAHLGSVTRAAEAMGTVQPAVSRSLRELEEELGSPLFDRTAAGLVLNAAGNTLFSYVSGGIGQIDRGLEALQGQIADQRVVAYVLPNVVRVVMPGAVRRFKTLSPSVDLRFIATTGGGLQQYLRSGEVDFGFGRLLSAEHMQGMNFEHLYSEPLVFFVRAGHPLAGRQGLTIGDVDRYPVVIPIPGTIIRDELDRFLISQGLSRFSNMIETISFEFARSYLAMSEAVVCQPLGAMRRELEQAAAECLDVAGGAMDGAVGLTTPAGQTVSAPAQLLMQMIREEVRGLGLTDGSGIAKRL</sequence>
<dbReference type="Pfam" id="PF00126">
    <property type="entry name" value="HTH_1"/>
    <property type="match status" value="1"/>
</dbReference>
<evidence type="ECO:0000313" key="6">
    <source>
        <dbReference type="EMBL" id="TDK41132.1"/>
    </source>
</evidence>
<dbReference type="OrthoDB" id="9814165at2"/>
<dbReference type="Pfam" id="PF03466">
    <property type="entry name" value="LysR_substrate"/>
    <property type="match status" value="1"/>
</dbReference>
<proteinExistence type="inferred from homology"/>
<dbReference type="PRINTS" id="PR00039">
    <property type="entry name" value="HTHLYSR"/>
</dbReference>
<evidence type="ECO:0000259" key="5">
    <source>
        <dbReference type="PROSITE" id="PS50931"/>
    </source>
</evidence>
<comment type="caution">
    <text evidence="6">The sequence shown here is derived from an EMBL/GenBank/DDBJ whole genome shotgun (WGS) entry which is preliminary data.</text>
</comment>
<dbReference type="Gene3D" id="3.40.190.290">
    <property type="match status" value="1"/>
</dbReference>
<dbReference type="GO" id="GO:0005829">
    <property type="term" value="C:cytosol"/>
    <property type="evidence" value="ECO:0007669"/>
    <property type="project" value="TreeGrafter"/>
</dbReference>
<keyword evidence="2" id="KW-0805">Transcription regulation</keyword>
<feature type="domain" description="HTH lysR-type" evidence="5">
    <location>
        <begin position="10"/>
        <end position="67"/>
    </location>
</feature>
<dbReference type="GO" id="GO:0003700">
    <property type="term" value="F:DNA-binding transcription factor activity"/>
    <property type="evidence" value="ECO:0007669"/>
    <property type="project" value="InterPro"/>
</dbReference>
<dbReference type="InterPro" id="IPR036390">
    <property type="entry name" value="WH_DNA-bd_sf"/>
</dbReference>
<dbReference type="SUPFAM" id="SSF46785">
    <property type="entry name" value="Winged helix' DNA-binding domain"/>
    <property type="match status" value="1"/>
</dbReference>
<dbReference type="InterPro" id="IPR036388">
    <property type="entry name" value="WH-like_DNA-bd_sf"/>
</dbReference>
<gene>
    <name evidence="6" type="ORF">E1832_20780</name>
</gene>
<keyword evidence="7" id="KW-1185">Reference proteome</keyword>
<evidence type="ECO:0000256" key="4">
    <source>
        <dbReference type="ARBA" id="ARBA00023163"/>
    </source>
</evidence>
<dbReference type="PANTHER" id="PTHR30419:SF8">
    <property type="entry name" value="NITROGEN ASSIMILATION TRANSCRIPTIONAL ACTIVATOR-RELATED"/>
    <property type="match status" value="1"/>
</dbReference>
<evidence type="ECO:0000256" key="3">
    <source>
        <dbReference type="ARBA" id="ARBA00023125"/>
    </source>
</evidence>
<dbReference type="RefSeq" id="WP_133361700.1">
    <property type="nucleotide sequence ID" value="NZ_SMUV01000074.1"/>
</dbReference>
<keyword evidence="4" id="KW-0804">Transcription</keyword>
<accession>A0A4R5UQ39</accession>
<dbReference type="InterPro" id="IPR000847">
    <property type="entry name" value="LysR_HTH_N"/>
</dbReference>
<reference evidence="6 7" key="1">
    <citation type="submission" date="2019-03" db="EMBL/GenBank/DDBJ databases">
        <title>Ruegeria lutea sp. nov., a novel strain, isolated from marine sediment, the Masan Bay, South Korea.</title>
        <authorList>
            <person name="Kim J."/>
            <person name="Kim D.-Y."/>
            <person name="Lee S.-S."/>
        </authorList>
    </citation>
    <scope>NUCLEOTIDE SEQUENCE [LARGE SCALE GENOMIC DNA]</scope>
    <source>
        <strain evidence="6 7">318-1</strain>
    </source>
</reference>
<dbReference type="Gene3D" id="1.10.10.10">
    <property type="entry name" value="Winged helix-like DNA-binding domain superfamily/Winged helix DNA-binding domain"/>
    <property type="match status" value="1"/>
</dbReference>
<name>A0A4R5UQ39_9RHOB</name>
<dbReference type="AlphaFoldDB" id="A0A4R5UQ39"/>
<evidence type="ECO:0000313" key="7">
    <source>
        <dbReference type="Proteomes" id="UP000295301"/>
    </source>
</evidence>
<comment type="similarity">
    <text evidence="1">Belongs to the LysR transcriptional regulatory family.</text>
</comment>
<evidence type="ECO:0000256" key="1">
    <source>
        <dbReference type="ARBA" id="ARBA00009437"/>
    </source>
</evidence>